<name>A0AAW0R7U3_9PEZI</name>
<dbReference type="SUPFAM" id="SSF57701">
    <property type="entry name" value="Zn2/Cys6 DNA-binding domain"/>
    <property type="match status" value="1"/>
</dbReference>
<dbReference type="CDD" id="cd12148">
    <property type="entry name" value="fungal_TF_MHR"/>
    <property type="match status" value="1"/>
</dbReference>
<dbReference type="InterPro" id="IPR007219">
    <property type="entry name" value="XnlR_reg_dom"/>
</dbReference>
<comment type="caution">
    <text evidence="5">The sequence shown here is derived from an EMBL/GenBank/DDBJ whole genome shotgun (WGS) entry which is preliminary data.</text>
</comment>
<dbReference type="PANTHER" id="PTHR47256:SF1">
    <property type="entry name" value="ZN(II)2CYS6 TRANSCRIPTION FACTOR (EUROFUNG)"/>
    <property type="match status" value="1"/>
</dbReference>
<sequence>MSRSLRPLLPAGRGQQNSSDSSPTPQVPKRTASKAACEACRRRKSKCTAERPRCAICVERQTACEYKTLPTETHLTAQKRRLTDLQAKCDAYEELCTILRSRQGPDTDIVLRRIRAGDDIAAIVKTMQAGDLLLQLRLRAPDRFRYEFPYIREMPPTLEGDSWSNPYLGSTLHQKALIYPSPRQSPAADLETIMSEESQRMFLVPYHTAEMADPKLDSADVAKWTTVSPDNSLLRRLLKIYFIFEFPFHPFFHKDLFLDDLLSGDLRFCSPLLVNAVLAAAWHGNSEFKSRAAHWHPDNMGYRFYAEAKRLLELDHGSPKITTVQAAAILNSVCNINGTDELGWPFLRKSLSMAQQLDLFVHSPESSRLWQIVAGTTAWSLFNWQAAVCYHNFRPPLVSEAPTCPLPDPDVEPDYYGDVRIKFPGSDSATSISNGAVFKAVSKFRKIMNEVAQKSFKEPQSSTYITLSDAYEAYEKLQTWYQQLPDVLTPDRIALPSHLKLHMHFHILIVGLFEPYAHIEPANNQPTPELIVAKSKACFETLVRIYYLRHGFESYDTTLLQFLPLLAFSTLGVLRNTDSKELDPEKRKSLISTLVLCAKGIWEQGRNYYGSEAVFHLLQGSLRPEDSELSDILKREVASCDDEVDRMAIMIREVRSHWPIGVYSATQEPVDHSLHDFIRWVEPQAIKGKGKSTDTNHFQLTANGGWVSL</sequence>
<organism evidence="5 6">
    <name type="scientific">Apiospora kogelbergensis</name>
    <dbReference type="NCBI Taxonomy" id="1337665"/>
    <lineage>
        <taxon>Eukaryota</taxon>
        <taxon>Fungi</taxon>
        <taxon>Dikarya</taxon>
        <taxon>Ascomycota</taxon>
        <taxon>Pezizomycotina</taxon>
        <taxon>Sordariomycetes</taxon>
        <taxon>Xylariomycetidae</taxon>
        <taxon>Amphisphaeriales</taxon>
        <taxon>Apiosporaceae</taxon>
        <taxon>Apiospora</taxon>
    </lineage>
</organism>
<dbReference type="GO" id="GO:0006351">
    <property type="term" value="P:DNA-templated transcription"/>
    <property type="evidence" value="ECO:0007669"/>
    <property type="project" value="InterPro"/>
</dbReference>
<dbReference type="PANTHER" id="PTHR47256">
    <property type="entry name" value="ZN(II)2CYS6 TRANSCRIPTION FACTOR (EUROFUNG)-RELATED"/>
    <property type="match status" value="1"/>
</dbReference>
<dbReference type="GO" id="GO:0000981">
    <property type="term" value="F:DNA-binding transcription factor activity, RNA polymerase II-specific"/>
    <property type="evidence" value="ECO:0007669"/>
    <property type="project" value="InterPro"/>
</dbReference>
<accession>A0AAW0R7U3</accession>
<feature type="region of interest" description="Disordered" evidence="3">
    <location>
        <begin position="1"/>
        <end position="33"/>
    </location>
</feature>
<dbReference type="EMBL" id="JAQQWP010000002">
    <property type="protein sequence ID" value="KAK8129870.1"/>
    <property type="molecule type" value="Genomic_DNA"/>
</dbReference>
<keyword evidence="6" id="KW-1185">Reference proteome</keyword>
<evidence type="ECO:0000313" key="5">
    <source>
        <dbReference type="EMBL" id="KAK8129870.1"/>
    </source>
</evidence>
<proteinExistence type="predicted"/>
<dbReference type="PROSITE" id="PS50048">
    <property type="entry name" value="ZN2_CY6_FUNGAL_2"/>
    <property type="match status" value="1"/>
</dbReference>
<feature type="domain" description="Zn(2)-C6 fungal-type" evidence="4">
    <location>
        <begin position="36"/>
        <end position="66"/>
    </location>
</feature>
<feature type="compositionally biased region" description="Polar residues" evidence="3">
    <location>
        <begin position="14"/>
        <end position="24"/>
    </location>
</feature>
<evidence type="ECO:0000259" key="4">
    <source>
        <dbReference type="PROSITE" id="PS50048"/>
    </source>
</evidence>
<dbReference type="GO" id="GO:0008270">
    <property type="term" value="F:zinc ion binding"/>
    <property type="evidence" value="ECO:0007669"/>
    <property type="project" value="InterPro"/>
</dbReference>
<dbReference type="Proteomes" id="UP001392437">
    <property type="component" value="Unassembled WGS sequence"/>
</dbReference>
<dbReference type="CDD" id="cd00067">
    <property type="entry name" value="GAL4"/>
    <property type="match status" value="1"/>
</dbReference>
<dbReference type="GO" id="GO:0003677">
    <property type="term" value="F:DNA binding"/>
    <property type="evidence" value="ECO:0007669"/>
    <property type="project" value="InterPro"/>
</dbReference>
<dbReference type="AlphaFoldDB" id="A0AAW0R7U3"/>
<keyword evidence="1" id="KW-0479">Metal-binding</keyword>
<dbReference type="InterPro" id="IPR053187">
    <property type="entry name" value="Notoamide_regulator"/>
</dbReference>
<gene>
    <name evidence="5" type="ORF">PG999_002250</name>
</gene>
<evidence type="ECO:0000256" key="2">
    <source>
        <dbReference type="ARBA" id="ARBA00023242"/>
    </source>
</evidence>
<dbReference type="Pfam" id="PF04082">
    <property type="entry name" value="Fungal_trans"/>
    <property type="match status" value="1"/>
</dbReference>
<evidence type="ECO:0000313" key="6">
    <source>
        <dbReference type="Proteomes" id="UP001392437"/>
    </source>
</evidence>
<dbReference type="SMART" id="SM00066">
    <property type="entry name" value="GAL4"/>
    <property type="match status" value="1"/>
</dbReference>
<dbReference type="Pfam" id="PF00172">
    <property type="entry name" value="Zn_clus"/>
    <property type="match status" value="1"/>
</dbReference>
<dbReference type="InterPro" id="IPR036864">
    <property type="entry name" value="Zn2-C6_fun-type_DNA-bd_sf"/>
</dbReference>
<keyword evidence="2" id="KW-0539">Nucleus</keyword>
<evidence type="ECO:0000256" key="1">
    <source>
        <dbReference type="ARBA" id="ARBA00022723"/>
    </source>
</evidence>
<protein>
    <recommendedName>
        <fullName evidence="4">Zn(2)-C6 fungal-type domain-containing protein</fullName>
    </recommendedName>
</protein>
<reference evidence="5 6" key="1">
    <citation type="submission" date="2023-01" db="EMBL/GenBank/DDBJ databases">
        <title>Analysis of 21 Apiospora genomes using comparative genomics revels a genus with tremendous synthesis potential of carbohydrate active enzymes and secondary metabolites.</title>
        <authorList>
            <person name="Sorensen T."/>
        </authorList>
    </citation>
    <scope>NUCLEOTIDE SEQUENCE [LARGE SCALE GENOMIC DNA]</scope>
    <source>
        <strain evidence="5 6">CBS 117206</strain>
    </source>
</reference>
<dbReference type="Gene3D" id="4.10.240.10">
    <property type="entry name" value="Zn(2)-C6 fungal-type DNA-binding domain"/>
    <property type="match status" value="1"/>
</dbReference>
<dbReference type="InterPro" id="IPR001138">
    <property type="entry name" value="Zn2Cys6_DnaBD"/>
</dbReference>
<dbReference type="PROSITE" id="PS00463">
    <property type="entry name" value="ZN2_CY6_FUNGAL_1"/>
    <property type="match status" value="1"/>
</dbReference>
<evidence type="ECO:0000256" key="3">
    <source>
        <dbReference type="SAM" id="MobiDB-lite"/>
    </source>
</evidence>